<feature type="chain" id="PRO_5012859211" evidence="5">
    <location>
        <begin position="16"/>
        <end position="203"/>
    </location>
</feature>
<dbReference type="InterPro" id="IPR001534">
    <property type="entry name" value="Transthyretin-like"/>
</dbReference>
<name>A0A0D6LEL3_9BILA</name>
<evidence type="ECO:0000256" key="3">
    <source>
        <dbReference type="ARBA" id="ARBA00022525"/>
    </source>
</evidence>
<dbReference type="EMBL" id="KE126513">
    <property type="protein sequence ID" value="EPB66102.1"/>
    <property type="molecule type" value="Genomic_DNA"/>
</dbReference>
<dbReference type="PANTHER" id="PTHR21700">
    <property type="entry name" value="TRANSTHYRETIN-LIKE FAMILY PROTEIN-RELATED"/>
    <property type="match status" value="1"/>
</dbReference>
<protein>
    <submittedName>
        <fullName evidence="6">Transthyretin-like family protein</fullName>
    </submittedName>
</protein>
<keyword evidence="4 5" id="KW-0732">Signal</keyword>
<evidence type="ECO:0000256" key="5">
    <source>
        <dbReference type="SAM" id="SignalP"/>
    </source>
</evidence>
<proteinExistence type="inferred from homology"/>
<dbReference type="Proteomes" id="UP000054495">
    <property type="component" value="Unassembled WGS sequence"/>
</dbReference>
<comment type="similarity">
    <text evidence="2">Belongs to the nematode transthyretin-like family.</text>
</comment>
<accession>A0A0D6LEL3</accession>
<dbReference type="GO" id="GO:0005576">
    <property type="term" value="C:extracellular region"/>
    <property type="evidence" value="ECO:0007669"/>
    <property type="project" value="UniProtKB-SubCell"/>
</dbReference>
<dbReference type="AlphaFoldDB" id="A0A0D6LEL3"/>
<keyword evidence="7" id="KW-1185">Reference proteome</keyword>
<evidence type="ECO:0000313" key="6">
    <source>
        <dbReference type="EMBL" id="EPB66102.1"/>
    </source>
</evidence>
<evidence type="ECO:0000256" key="2">
    <source>
        <dbReference type="ARBA" id="ARBA00010112"/>
    </source>
</evidence>
<gene>
    <name evidence="6" type="ORF">ANCCEY_14806</name>
</gene>
<feature type="signal peptide" evidence="5">
    <location>
        <begin position="1"/>
        <end position="15"/>
    </location>
</feature>
<reference evidence="6 7" key="1">
    <citation type="submission" date="2013-05" db="EMBL/GenBank/DDBJ databases">
        <title>Draft genome of the parasitic nematode Anyclostoma ceylanicum.</title>
        <authorList>
            <person name="Mitreva M."/>
        </authorList>
    </citation>
    <scope>NUCLEOTIDE SEQUENCE [LARGE SCALE GENOMIC DNA]</scope>
</reference>
<dbReference type="GO" id="GO:0009986">
    <property type="term" value="C:cell surface"/>
    <property type="evidence" value="ECO:0007669"/>
    <property type="project" value="InterPro"/>
</dbReference>
<dbReference type="Pfam" id="PF01060">
    <property type="entry name" value="TTR-52"/>
    <property type="match status" value="1"/>
</dbReference>
<dbReference type="Gene3D" id="2.60.40.3330">
    <property type="match status" value="1"/>
</dbReference>
<sequence>MIPLLLCLTLPQVSSYSTSPLITQQTVQVQGKLICNGSAYFDAKVILFNNQLGRLQLRKRLSDAIKSSLDNNMKPIFANMKLKGRMQGYFGLSTLRNNVNGNLVSSLVPLQLAETKPNNSGDFTVAWTGSNLVPITPIVNIYHRCHYQQPIKICARVLSIQVPNDYVINNANGPNATYDIGTVNLNIKYTFELVDCIFGAYSS</sequence>
<evidence type="ECO:0000256" key="4">
    <source>
        <dbReference type="ARBA" id="ARBA00022729"/>
    </source>
</evidence>
<keyword evidence="3" id="KW-0964">Secreted</keyword>
<dbReference type="InterPro" id="IPR038479">
    <property type="entry name" value="Transthyretin-like_sf"/>
</dbReference>
<organism evidence="6 7">
    <name type="scientific">Ancylostoma ceylanicum</name>
    <dbReference type="NCBI Taxonomy" id="53326"/>
    <lineage>
        <taxon>Eukaryota</taxon>
        <taxon>Metazoa</taxon>
        <taxon>Ecdysozoa</taxon>
        <taxon>Nematoda</taxon>
        <taxon>Chromadorea</taxon>
        <taxon>Rhabditida</taxon>
        <taxon>Rhabditina</taxon>
        <taxon>Rhabditomorpha</taxon>
        <taxon>Strongyloidea</taxon>
        <taxon>Ancylostomatidae</taxon>
        <taxon>Ancylostomatinae</taxon>
        <taxon>Ancylostoma</taxon>
    </lineage>
</organism>
<comment type="subcellular location">
    <subcellularLocation>
        <location evidence="1">Secreted</location>
    </subcellularLocation>
</comment>
<evidence type="ECO:0000313" key="7">
    <source>
        <dbReference type="Proteomes" id="UP000054495"/>
    </source>
</evidence>
<evidence type="ECO:0000256" key="1">
    <source>
        <dbReference type="ARBA" id="ARBA00004613"/>
    </source>
</evidence>
<dbReference type="PANTHER" id="PTHR21700:SF24">
    <property type="entry name" value="TRANSTHYRETIN-LIKE FAMILY PROTEIN"/>
    <property type="match status" value="1"/>
</dbReference>